<dbReference type="InterPro" id="IPR008984">
    <property type="entry name" value="SMAD_FHA_dom_sf"/>
</dbReference>
<dbReference type="Pfam" id="PF16697">
    <property type="entry name" value="Yop-YscD_cpl"/>
    <property type="match status" value="1"/>
</dbReference>
<feature type="domain" description="YscD-like Bon-like" evidence="2">
    <location>
        <begin position="164"/>
        <end position="223"/>
    </location>
</feature>
<comment type="caution">
    <text evidence="4">The sequence shown here is derived from an EMBL/GenBank/DDBJ whole genome shotgun (WGS) entry which is preliminary data.</text>
</comment>
<evidence type="ECO:0000259" key="1">
    <source>
        <dbReference type="Pfam" id="PF16697"/>
    </source>
</evidence>
<name>A0A7W2JVL7_9PSED</name>
<dbReference type="RefSeq" id="WP_182323333.1">
    <property type="nucleotide sequence ID" value="NZ_JACGDE010000009.1"/>
</dbReference>
<dbReference type="InterPro" id="IPR057770">
    <property type="entry name" value="YscD/Y4YQ_C"/>
</dbReference>
<protein>
    <recommendedName>
        <fullName evidence="6">EscD/YscD/HrpQ family type III secretion system inner membrane ring protein</fullName>
    </recommendedName>
</protein>
<feature type="domain" description="YscD/Y4YQ C-terminal" evidence="3">
    <location>
        <begin position="238"/>
        <end position="288"/>
    </location>
</feature>
<evidence type="ECO:0000259" key="2">
    <source>
        <dbReference type="Pfam" id="PF21934"/>
    </source>
</evidence>
<reference evidence="4 5" key="1">
    <citation type="submission" date="2020-07" db="EMBL/GenBank/DDBJ databases">
        <title>Diversity of carbapenemase encoding genes among Pseudomonas putida group clinical isolates in a tertiary Brazilian hospital.</title>
        <authorList>
            <person name="Alberto-Lei F."/>
            <person name="Nodari C.S."/>
            <person name="Streling A.P."/>
            <person name="Paulino J.T."/>
            <person name="Bessa-Neto F.O."/>
            <person name="Cayo R."/>
            <person name="Gales A.C."/>
        </authorList>
    </citation>
    <scope>NUCLEOTIDE SEQUENCE [LARGE SCALE GENOMIC DNA]</scope>
    <source>
        <strain evidence="4 5">14802</strain>
    </source>
</reference>
<dbReference type="SUPFAM" id="SSF49879">
    <property type="entry name" value="SMAD/FHA domain"/>
    <property type="match status" value="1"/>
</dbReference>
<dbReference type="InterPro" id="IPR053946">
    <property type="entry name" value="YscD_ppl_3rd"/>
</dbReference>
<proteinExistence type="predicted"/>
<gene>
    <name evidence="4" type="ORF">H4C75_14625</name>
</gene>
<dbReference type="Gene3D" id="3.30.70.1770">
    <property type="match status" value="1"/>
</dbReference>
<dbReference type="CDD" id="cd22710">
    <property type="entry name" value="FHA_YscD-like"/>
    <property type="match status" value="1"/>
</dbReference>
<sequence length="299" mass="32638">MTWKLRIYSGLNAGAEVSLMSGRVVIGADPALADLVLVDTGIAAVHLVLMVEPHGVRLLEWGSAEPPTQDGREVAADVELQALAIQGCGPLRWAFGNQDEVFSERLVVQAPAPWIGRGWFMVPGAGLILLLVLLTRLLVPEAEAQDTPAAVIAPVEQPAQPQEQARTRLAQLLRDWRLEDALSVSDQGHALVLRGALRERQLQDYQNLQRQYHEAFGDYPSLRLVDEGRAPSAKLDFPVRGVSLGRLPYVTLTDNRRYPVGALMPSGIRILAIDGQAITLSKGGRDYVINLKERPADDG</sequence>
<organism evidence="4 5">
    <name type="scientific">Pseudomonas mosselii</name>
    <dbReference type="NCBI Taxonomy" id="78327"/>
    <lineage>
        <taxon>Bacteria</taxon>
        <taxon>Pseudomonadati</taxon>
        <taxon>Pseudomonadota</taxon>
        <taxon>Gammaproteobacteria</taxon>
        <taxon>Pseudomonadales</taxon>
        <taxon>Pseudomonadaceae</taxon>
        <taxon>Pseudomonas</taxon>
    </lineage>
</organism>
<dbReference type="Pfam" id="PF21934">
    <property type="entry name" value="Yop-YscD_ppl_3rd"/>
    <property type="match status" value="1"/>
</dbReference>
<dbReference type="InterPro" id="IPR032030">
    <property type="entry name" value="YscD_cytoplasmic_dom"/>
</dbReference>
<feature type="domain" description="YscD cytoplasmic" evidence="1">
    <location>
        <begin position="6"/>
        <end position="98"/>
    </location>
</feature>
<evidence type="ECO:0000259" key="3">
    <source>
        <dbReference type="Pfam" id="PF23893"/>
    </source>
</evidence>
<dbReference type="Gene3D" id="2.60.200.20">
    <property type="match status" value="1"/>
</dbReference>
<dbReference type="Pfam" id="PF23893">
    <property type="entry name" value="Y4YQ_C"/>
    <property type="match status" value="1"/>
</dbReference>
<accession>A0A7W2JVL7</accession>
<dbReference type="AlphaFoldDB" id="A0A7W2JVL7"/>
<dbReference type="Proteomes" id="UP000541770">
    <property type="component" value="Unassembled WGS sequence"/>
</dbReference>
<evidence type="ECO:0000313" key="4">
    <source>
        <dbReference type="EMBL" id="MBA6065993.1"/>
    </source>
</evidence>
<evidence type="ECO:0008006" key="6">
    <source>
        <dbReference type="Google" id="ProtNLM"/>
    </source>
</evidence>
<evidence type="ECO:0000313" key="5">
    <source>
        <dbReference type="Proteomes" id="UP000541770"/>
    </source>
</evidence>
<dbReference type="EMBL" id="JACGDE010000009">
    <property type="protein sequence ID" value="MBA6065993.1"/>
    <property type="molecule type" value="Genomic_DNA"/>
</dbReference>